<feature type="domain" description="Spore protein YkvP/CgeB glycosyl transferase-like" evidence="1">
    <location>
        <begin position="192"/>
        <end position="313"/>
    </location>
</feature>
<dbReference type="Pfam" id="PF13524">
    <property type="entry name" value="Glyco_trans_1_2"/>
    <property type="match status" value="1"/>
</dbReference>
<protein>
    <submittedName>
        <fullName evidence="3">Glycosyl hydrolase family 1</fullName>
    </submittedName>
</protein>
<dbReference type="Proteomes" id="UP000297914">
    <property type="component" value="Unassembled WGS sequence"/>
</dbReference>
<name>A0A5F0KA71_9GAMM</name>
<dbReference type="EMBL" id="QORK01000027">
    <property type="protein sequence ID" value="TFF78746.1"/>
    <property type="molecule type" value="Genomic_DNA"/>
</dbReference>
<accession>A0A5F0KA71</accession>
<evidence type="ECO:0000313" key="3">
    <source>
        <dbReference type="EMBL" id="TFF78746.1"/>
    </source>
</evidence>
<keyword evidence="3" id="KW-0378">Hydrolase</keyword>
<dbReference type="EMBL" id="QORL01000027">
    <property type="protein sequence ID" value="TFF74496.1"/>
    <property type="molecule type" value="Genomic_DNA"/>
</dbReference>
<dbReference type="InterPro" id="IPR055259">
    <property type="entry name" value="YkvP/CgeB_Glyco_trans-like"/>
</dbReference>
<evidence type="ECO:0000313" key="5">
    <source>
        <dbReference type="Proteomes" id="UP000297914"/>
    </source>
</evidence>
<dbReference type="Proteomes" id="UP000297720">
    <property type="component" value="Unassembled WGS sequence"/>
</dbReference>
<evidence type="ECO:0000313" key="4">
    <source>
        <dbReference type="Proteomes" id="UP000297720"/>
    </source>
</evidence>
<dbReference type="GO" id="GO:0016787">
    <property type="term" value="F:hydrolase activity"/>
    <property type="evidence" value="ECO:0007669"/>
    <property type="project" value="UniProtKB-KW"/>
</dbReference>
<organism evidence="3 5">
    <name type="scientific">Aeromonas taiwanensis</name>
    <dbReference type="NCBI Taxonomy" id="633417"/>
    <lineage>
        <taxon>Bacteria</taxon>
        <taxon>Pseudomonadati</taxon>
        <taxon>Pseudomonadota</taxon>
        <taxon>Gammaproteobacteria</taxon>
        <taxon>Aeromonadales</taxon>
        <taxon>Aeromonadaceae</taxon>
        <taxon>Aeromonas</taxon>
    </lineage>
</organism>
<reference evidence="3 5" key="1">
    <citation type="submission" date="2018-06" db="EMBL/GenBank/DDBJ databases">
        <title>Occurrence of a novel blaKPC-2- and qnrS2- harbouring IncP6 plasmid from Aeromonas taiwanensis isolates recovered from the river sediments.</title>
        <authorList>
            <person name="Zheng B."/>
            <person name="Yu X."/>
            <person name="Xiao Y."/>
        </authorList>
    </citation>
    <scope>NUCLEOTIDE SEQUENCE [LARGE SCALE GENOMIC DNA]</scope>
    <source>
        <strain evidence="2 4">1713</strain>
        <strain evidence="3 5">198</strain>
    </source>
</reference>
<sequence length="320" mass="36999">MALVADEFTTYSLAPDANLIRLTPTNWRWKLRWYKPDYLLVESTWRGHGDSWRGKVASYPHTQDKEELRQLVEFCRKRGIPTIFWNKEDPFHFQRFADAAALFDLVYTTDSRCIERYQGLPHQSFRHVGLLMFAAQPAHYHAMSTPAASPLAFMGGYYGNELADRSRQQDEILSALTDKSLVIYDRFWARGKSSSYPEHIRPFCRPAISNREIPSLCHQYEIQLNFNTIQDSPTMLSRRVIELACAGCVIISTPSLAMENIFGDSIAVAKDGASARALYEALHNNKKQQSDIRNAVRRVVLEEHTWRHRLEQLKRDLLSF</sequence>
<dbReference type="OrthoDB" id="8756565at2"/>
<proteinExistence type="predicted"/>
<dbReference type="AlphaFoldDB" id="A0A5F0KA71"/>
<keyword evidence="4" id="KW-1185">Reference proteome</keyword>
<evidence type="ECO:0000259" key="1">
    <source>
        <dbReference type="Pfam" id="PF13524"/>
    </source>
</evidence>
<evidence type="ECO:0000313" key="2">
    <source>
        <dbReference type="EMBL" id="TFF74496.1"/>
    </source>
</evidence>
<comment type="caution">
    <text evidence="3">The sequence shown here is derived from an EMBL/GenBank/DDBJ whole genome shotgun (WGS) entry which is preliminary data.</text>
</comment>
<gene>
    <name evidence="2" type="ORF">DRM93_13185</name>
    <name evidence="3" type="ORF">DRM94_13185</name>
</gene>